<accession>A0A431V999</accession>
<dbReference type="Pfam" id="PF22818">
    <property type="entry name" value="ApeI-like"/>
    <property type="match status" value="1"/>
</dbReference>
<feature type="domain" description="AMP-dependent synthetase/ligase" evidence="2">
    <location>
        <begin position="103"/>
        <end position="292"/>
    </location>
</feature>
<sequence length="564" mass="60894">MAAWDADAGRPVSWAEFHGRIGAWQRRLDALDALDGPGQRWLLHCRCPREFAAALLALWTRGDSAVLPADERPETLGALAAECRAALGDIPDGLVADATPSSPRWGPLAPARLAVSLYTSGSTGEPRRIDKTFAQLDAELAAHARLWPLEGRLVISQVSHQHIYGLLFGILRPLCEDAPLAGAACRTPETLGAWLGRLADAPMAPPGAVLVSAPPPLERLPETGLPPAATDRLARVHSSGAPLSATASAHARRVLGAPVEEIYGSSETGGIAWRDQQRDEAWTPLPGVEVRADDAGGLWLRSPYLASPGWQPQADRIAPGPAGFRLLGRADRIAKVGGKRLSLSGLERRLARHPDVLRAHALPLPGRPHRLGAVLQLATAALPWCREARRARVAELRDALSTAYPVSLMPRHWRFVATWPRNAQGKLGAAEVARLFRDLDDPRRPRWLGVEKDGPAACRVTLEVPERLSYLAGHFPEQPVVPGVVMVQWAVALAEEHLALAGEFRGLERVRFPQPLLPGERATLELALEPPAEGPRLAFTLTGRRGCHARGRVRLAPGEVGHGR</sequence>
<organism evidence="4 5">
    <name type="scientific">Halomonas nitroreducens</name>
    <dbReference type="NCBI Taxonomy" id="447425"/>
    <lineage>
        <taxon>Bacteria</taxon>
        <taxon>Pseudomonadati</taxon>
        <taxon>Pseudomonadota</taxon>
        <taxon>Gammaproteobacteria</taxon>
        <taxon>Oceanospirillales</taxon>
        <taxon>Halomonadaceae</taxon>
        <taxon>Halomonas</taxon>
    </lineage>
</organism>
<comment type="similarity">
    <text evidence="1">Belongs to the ATP-dependent AMP-binding enzyme family.</text>
</comment>
<protein>
    <submittedName>
        <fullName evidence="4">AMP-binding protein</fullName>
    </submittedName>
</protein>
<dbReference type="AlphaFoldDB" id="A0A431V999"/>
<evidence type="ECO:0000313" key="4">
    <source>
        <dbReference type="EMBL" id="RTR07251.1"/>
    </source>
</evidence>
<dbReference type="InterPro" id="IPR042099">
    <property type="entry name" value="ANL_N_sf"/>
</dbReference>
<dbReference type="OrthoDB" id="9787658at2"/>
<dbReference type="InterPro" id="IPR029069">
    <property type="entry name" value="HotDog_dom_sf"/>
</dbReference>
<reference evidence="4 5" key="1">
    <citation type="submission" date="2018-12" db="EMBL/GenBank/DDBJ databases">
        <authorList>
            <person name="Yu L."/>
        </authorList>
    </citation>
    <scope>NUCLEOTIDE SEQUENCE [LARGE SCALE GENOMIC DNA]</scope>
    <source>
        <strain evidence="4 5">11S</strain>
    </source>
</reference>
<comment type="caution">
    <text evidence="4">The sequence shown here is derived from an EMBL/GenBank/DDBJ whole genome shotgun (WGS) entry which is preliminary data.</text>
</comment>
<evidence type="ECO:0000256" key="1">
    <source>
        <dbReference type="ARBA" id="ARBA00006432"/>
    </source>
</evidence>
<dbReference type="InterPro" id="IPR000873">
    <property type="entry name" value="AMP-dep_synth/lig_dom"/>
</dbReference>
<dbReference type="PANTHER" id="PTHR43201:SF8">
    <property type="entry name" value="ACYL-COA SYNTHETASE FAMILY MEMBER 3"/>
    <property type="match status" value="1"/>
</dbReference>
<dbReference type="SUPFAM" id="SSF56801">
    <property type="entry name" value="Acetyl-CoA synthetase-like"/>
    <property type="match status" value="1"/>
</dbReference>
<dbReference type="InterPro" id="IPR054545">
    <property type="entry name" value="ApeI-like"/>
</dbReference>
<dbReference type="Gene3D" id="3.40.50.12780">
    <property type="entry name" value="N-terminal domain of ligase-like"/>
    <property type="match status" value="1"/>
</dbReference>
<gene>
    <name evidence="4" type="ORF">EKG36_01355</name>
</gene>
<dbReference type="SUPFAM" id="SSF54637">
    <property type="entry name" value="Thioesterase/thiol ester dehydrase-isomerase"/>
    <property type="match status" value="1"/>
</dbReference>
<evidence type="ECO:0000259" key="2">
    <source>
        <dbReference type="Pfam" id="PF00501"/>
    </source>
</evidence>
<dbReference type="PANTHER" id="PTHR43201">
    <property type="entry name" value="ACYL-COA SYNTHETASE"/>
    <property type="match status" value="1"/>
</dbReference>
<dbReference type="EMBL" id="RXNS01000001">
    <property type="protein sequence ID" value="RTR07251.1"/>
    <property type="molecule type" value="Genomic_DNA"/>
</dbReference>
<feature type="domain" description="ApeI dehydratase-like" evidence="3">
    <location>
        <begin position="457"/>
        <end position="551"/>
    </location>
</feature>
<dbReference type="Gene3D" id="3.30.300.30">
    <property type="match status" value="1"/>
</dbReference>
<dbReference type="Gene3D" id="3.10.129.10">
    <property type="entry name" value="Hotdog Thioesterase"/>
    <property type="match status" value="1"/>
</dbReference>
<keyword evidence="5" id="KW-1185">Reference proteome</keyword>
<dbReference type="Pfam" id="PF00501">
    <property type="entry name" value="AMP-binding"/>
    <property type="match status" value="1"/>
</dbReference>
<dbReference type="Proteomes" id="UP000267400">
    <property type="component" value="Unassembled WGS sequence"/>
</dbReference>
<proteinExistence type="inferred from homology"/>
<dbReference type="GO" id="GO:0006631">
    <property type="term" value="P:fatty acid metabolic process"/>
    <property type="evidence" value="ECO:0007669"/>
    <property type="project" value="TreeGrafter"/>
</dbReference>
<name>A0A431V999_9GAMM</name>
<dbReference type="GO" id="GO:0031956">
    <property type="term" value="F:medium-chain fatty acid-CoA ligase activity"/>
    <property type="evidence" value="ECO:0007669"/>
    <property type="project" value="TreeGrafter"/>
</dbReference>
<dbReference type="InterPro" id="IPR045851">
    <property type="entry name" value="AMP-bd_C_sf"/>
</dbReference>
<evidence type="ECO:0000259" key="3">
    <source>
        <dbReference type="Pfam" id="PF22818"/>
    </source>
</evidence>
<evidence type="ECO:0000313" key="5">
    <source>
        <dbReference type="Proteomes" id="UP000267400"/>
    </source>
</evidence>